<evidence type="ECO:0000313" key="9">
    <source>
        <dbReference type="EMBL" id="MFC3998433.1"/>
    </source>
</evidence>
<dbReference type="InterPro" id="IPR022417">
    <property type="entry name" value="Porphobilin_deaminase_N"/>
</dbReference>
<dbReference type="PANTHER" id="PTHR11557:SF0">
    <property type="entry name" value="PORPHOBILINOGEN DEAMINASE"/>
    <property type="match status" value="1"/>
</dbReference>
<evidence type="ECO:0000256" key="2">
    <source>
        <dbReference type="ARBA" id="ARBA00005638"/>
    </source>
</evidence>
<dbReference type="Gene3D" id="3.40.190.10">
    <property type="entry name" value="Periplasmic binding protein-like II"/>
    <property type="match status" value="2"/>
</dbReference>
<protein>
    <recommendedName>
        <fullName evidence="6">Porphobilinogen deaminase</fullName>
        <shortName evidence="6">PBG</shortName>
        <ecNumber evidence="6">2.5.1.61</ecNumber>
    </recommendedName>
    <alternativeName>
        <fullName evidence="6">Hydroxymethylbilane synthase</fullName>
        <shortName evidence="6">HMBS</shortName>
    </alternativeName>
    <alternativeName>
        <fullName evidence="6">Pre-uroporphyrinogen synthase</fullName>
    </alternativeName>
</protein>
<dbReference type="PIRSF" id="PIRSF001438">
    <property type="entry name" value="4pyrrol_synth_OHMeBilane_synth"/>
    <property type="match status" value="1"/>
</dbReference>
<evidence type="ECO:0000256" key="4">
    <source>
        <dbReference type="ARBA" id="ARBA00023244"/>
    </source>
</evidence>
<evidence type="ECO:0000259" key="8">
    <source>
        <dbReference type="Pfam" id="PF03900"/>
    </source>
</evidence>
<dbReference type="InterPro" id="IPR022419">
    <property type="entry name" value="Porphobilin_deaminase_cofac_BS"/>
</dbReference>
<dbReference type="EC" id="2.5.1.61" evidence="6"/>
<dbReference type="PRINTS" id="PR00151">
    <property type="entry name" value="PORPHBDMNASE"/>
</dbReference>
<dbReference type="EMBL" id="JBHSBH010000013">
    <property type="protein sequence ID" value="MFC3998433.1"/>
    <property type="molecule type" value="Genomic_DNA"/>
</dbReference>
<dbReference type="Gene3D" id="3.30.160.40">
    <property type="entry name" value="Porphobilinogen deaminase, C-terminal domain"/>
    <property type="match status" value="1"/>
</dbReference>
<gene>
    <name evidence="6 9" type="primary">hemC</name>
    <name evidence="9" type="ORF">ACFOVU_21080</name>
</gene>
<keyword evidence="4 6" id="KW-0627">Porphyrin biosynthesis</keyword>
<dbReference type="GO" id="GO:0004418">
    <property type="term" value="F:hydroxymethylbilane synthase activity"/>
    <property type="evidence" value="ECO:0007669"/>
    <property type="project" value="UniProtKB-EC"/>
</dbReference>
<evidence type="ECO:0000259" key="7">
    <source>
        <dbReference type="Pfam" id="PF01379"/>
    </source>
</evidence>
<organism evidence="9 10">
    <name type="scientific">Nocardiopsis sediminis</name>
    <dbReference type="NCBI Taxonomy" id="1778267"/>
    <lineage>
        <taxon>Bacteria</taxon>
        <taxon>Bacillati</taxon>
        <taxon>Actinomycetota</taxon>
        <taxon>Actinomycetes</taxon>
        <taxon>Streptosporangiales</taxon>
        <taxon>Nocardiopsidaceae</taxon>
        <taxon>Nocardiopsis</taxon>
    </lineage>
</organism>
<feature type="domain" description="Porphobilinogen deaminase C-terminal" evidence="8">
    <location>
        <begin position="228"/>
        <end position="305"/>
    </location>
</feature>
<name>A0ABV8FVB1_9ACTN</name>
<dbReference type="RefSeq" id="WP_378536255.1">
    <property type="nucleotide sequence ID" value="NZ_JBHSBH010000013.1"/>
</dbReference>
<dbReference type="SUPFAM" id="SSF53850">
    <property type="entry name" value="Periplasmic binding protein-like II"/>
    <property type="match status" value="1"/>
</dbReference>
<dbReference type="PANTHER" id="PTHR11557">
    <property type="entry name" value="PORPHOBILINOGEN DEAMINASE"/>
    <property type="match status" value="1"/>
</dbReference>
<comment type="similarity">
    <text evidence="2 6">Belongs to the HMBS family.</text>
</comment>
<comment type="caution">
    <text evidence="9">The sequence shown here is derived from an EMBL/GenBank/DDBJ whole genome shotgun (WGS) entry which is preliminary data.</text>
</comment>
<dbReference type="Proteomes" id="UP001595847">
    <property type="component" value="Unassembled WGS sequence"/>
</dbReference>
<comment type="subunit">
    <text evidence="6">Monomer.</text>
</comment>
<evidence type="ECO:0000256" key="6">
    <source>
        <dbReference type="HAMAP-Rule" id="MF_00260"/>
    </source>
</evidence>
<sequence length="325" mass="32986">MTTAAAPARLGTRRSTMATTQSRMVADLITARTGVPIELEPITSFGDVTKAHLTQLGGTGVFVTALRDELAAGTVDFAVHSLKDLPTAPADGLVLAAIPERDDPRDALCARDGLKFADLPAGATVGTGSPRRVAQLAALRPDLAYVPIRGNAETRLGKVTSGELDAVVLAYAGLVRVGRVDDVTDVFEPEQVLPAPGQGALAVECRTERAAADLGYLASVDHAATRAAVTAERTVLAELEAGCAAPVGAHAQVLADGGLMLRAAVVATDGTAAVRRARAAAVDPDDAGAVAAAEGLGRALAREMIAAGADRIVAAAEAEAQGARP</sequence>
<proteinExistence type="inferred from homology"/>
<evidence type="ECO:0000256" key="3">
    <source>
        <dbReference type="ARBA" id="ARBA00022679"/>
    </source>
</evidence>
<feature type="domain" description="Porphobilinogen deaminase N-terminal" evidence="7">
    <location>
        <begin position="9"/>
        <end position="210"/>
    </location>
</feature>
<dbReference type="InterPro" id="IPR036803">
    <property type="entry name" value="Porphobilinogen_deaminase_C_sf"/>
</dbReference>
<dbReference type="Pfam" id="PF03900">
    <property type="entry name" value="Porphobil_deamC"/>
    <property type="match status" value="1"/>
</dbReference>
<evidence type="ECO:0000313" key="10">
    <source>
        <dbReference type="Proteomes" id="UP001595847"/>
    </source>
</evidence>
<feature type="modified residue" description="S-(dipyrrolylmethanemethyl)cysteine" evidence="6">
    <location>
        <position position="243"/>
    </location>
</feature>
<accession>A0ABV8FVB1</accession>
<dbReference type="InterPro" id="IPR022418">
    <property type="entry name" value="Porphobilinogen_deaminase_C"/>
</dbReference>
<dbReference type="HAMAP" id="MF_00260">
    <property type="entry name" value="Porphobil_deam"/>
    <property type="match status" value="1"/>
</dbReference>
<dbReference type="Pfam" id="PF01379">
    <property type="entry name" value="Porphobil_deam"/>
    <property type="match status" value="1"/>
</dbReference>
<comment type="cofactor">
    <cofactor evidence="6">
        <name>dipyrromethane</name>
        <dbReference type="ChEBI" id="CHEBI:60342"/>
    </cofactor>
    <text evidence="6">Binds 1 dipyrromethane group covalently.</text>
</comment>
<dbReference type="NCBIfam" id="TIGR00212">
    <property type="entry name" value="hemC"/>
    <property type="match status" value="1"/>
</dbReference>
<keyword evidence="3 6" id="KW-0808">Transferase</keyword>
<comment type="miscellaneous">
    <text evidence="6">The porphobilinogen subunits are added to the dipyrromethane group.</text>
</comment>
<evidence type="ECO:0000256" key="1">
    <source>
        <dbReference type="ARBA" id="ARBA00002869"/>
    </source>
</evidence>
<comment type="function">
    <text evidence="1 6">Tetrapolymerization of the monopyrrole PBG into the hydroxymethylbilane pre-uroporphyrinogen in several discrete steps.</text>
</comment>
<comment type="catalytic activity">
    <reaction evidence="5 6">
        <text>4 porphobilinogen + H2O = hydroxymethylbilane + 4 NH4(+)</text>
        <dbReference type="Rhea" id="RHEA:13185"/>
        <dbReference type="ChEBI" id="CHEBI:15377"/>
        <dbReference type="ChEBI" id="CHEBI:28938"/>
        <dbReference type="ChEBI" id="CHEBI:57845"/>
        <dbReference type="ChEBI" id="CHEBI:58126"/>
        <dbReference type="EC" id="2.5.1.61"/>
    </reaction>
</comment>
<dbReference type="PROSITE" id="PS00533">
    <property type="entry name" value="PORPHOBILINOGEN_DEAM"/>
    <property type="match status" value="1"/>
</dbReference>
<evidence type="ECO:0000256" key="5">
    <source>
        <dbReference type="ARBA" id="ARBA00048169"/>
    </source>
</evidence>
<reference evidence="10" key="1">
    <citation type="journal article" date="2019" name="Int. J. Syst. Evol. Microbiol.">
        <title>The Global Catalogue of Microorganisms (GCM) 10K type strain sequencing project: providing services to taxonomists for standard genome sequencing and annotation.</title>
        <authorList>
            <consortium name="The Broad Institute Genomics Platform"/>
            <consortium name="The Broad Institute Genome Sequencing Center for Infectious Disease"/>
            <person name="Wu L."/>
            <person name="Ma J."/>
        </authorList>
    </citation>
    <scope>NUCLEOTIDE SEQUENCE [LARGE SCALE GENOMIC DNA]</scope>
    <source>
        <strain evidence="10">TBRC 1826</strain>
    </source>
</reference>
<dbReference type="InterPro" id="IPR000860">
    <property type="entry name" value="HemC"/>
</dbReference>
<keyword evidence="10" id="KW-1185">Reference proteome</keyword>
<dbReference type="SUPFAM" id="SSF54782">
    <property type="entry name" value="Porphobilinogen deaminase (hydroxymethylbilane synthase), C-terminal domain"/>
    <property type="match status" value="1"/>
</dbReference>